<dbReference type="AlphaFoldDB" id="A0A7C8MPF5"/>
<dbReference type="EMBL" id="WUBL01000024">
    <property type="protein sequence ID" value="KAF2970332.1"/>
    <property type="molecule type" value="Genomic_DNA"/>
</dbReference>
<evidence type="ECO:0000313" key="2">
    <source>
        <dbReference type="EMBL" id="KAF2970332.1"/>
    </source>
</evidence>
<accession>A0A7C8MPF5</accession>
<organism evidence="2 3">
    <name type="scientific">Xylaria multiplex</name>
    <dbReference type="NCBI Taxonomy" id="323545"/>
    <lineage>
        <taxon>Eukaryota</taxon>
        <taxon>Fungi</taxon>
        <taxon>Dikarya</taxon>
        <taxon>Ascomycota</taxon>
        <taxon>Pezizomycotina</taxon>
        <taxon>Sordariomycetes</taxon>
        <taxon>Xylariomycetidae</taxon>
        <taxon>Xylariales</taxon>
        <taxon>Xylariaceae</taxon>
        <taxon>Xylaria</taxon>
    </lineage>
</organism>
<protein>
    <recommendedName>
        <fullName evidence="1">DUF7708 domain-containing protein</fullName>
    </recommendedName>
</protein>
<comment type="caution">
    <text evidence="2">The sequence shown here is derived from an EMBL/GenBank/DDBJ whole genome shotgun (WGS) entry which is preliminary data.</text>
</comment>
<dbReference type="InterPro" id="IPR056125">
    <property type="entry name" value="DUF7708"/>
</dbReference>
<dbReference type="Pfam" id="PF24809">
    <property type="entry name" value="DUF7708"/>
    <property type="match status" value="1"/>
</dbReference>
<proteinExistence type="predicted"/>
<keyword evidence="3" id="KW-1185">Reference proteome</keyword>
<feature type="domain" description="DUF7708" evidence="1">
    <location>
        <begin position="82"/>
        <end position="226"/>
    </location>
</feature>
<dbReference type="InParanoid" id="A0A7C8MPF5"/>
<dbReference type="OrthoDB" id="61900at2759"/>
<sequence length="590" mass="66726">MVESSEFSSYYRPKEGNKRANDAHDIFQDTLALFSSELSNDKKKLNWIIDSGHGNVESILAAVNKARVTYEAQKGGSKVREALVAFSETVHHYSGIMDVFVSHHPEYTALAYGAIRFLFVGVVNHQKLLTGLCTALRDIANLLPRAELIMELYSTSDMRKIIVDIYANIMKFLLRALSWYQESKGMRMMHSITRPIELRYSDLLENIASLSRAMTENALASSHAEQRDMHTDITTLNRWRPHIEAKIDDVRAKIDYMGTKIDEVMAKLDKPRAQSSEVNELMMVRQVISASSRLNTSQRLSEIQLAQVLEHISILNLPEPIKAFQVSLFMAKRGHARPSNRGPPFWLDSKVQRWNNSMESSLIIINGMRKLRLHLQYFCARSVESLRDLKLPVIWALKTLVSDKTTVEQVSTIDLLKYLVYQAIKVNENIHTDAALALRLGTHLRAQTEEDWVRALASALQGIPLIYIILDIEVLNRFSEPSVTDFWPNAFFGLFTELSTRSVKTIVRVAIISYGSLLLKGPSSDGNRSHVVTVGGTNRIRGPTTARLSIRNRAPSRATARESLNLEALGDGCQARRRVSRKPSRLQKAR</sequence>
<dbReference type="Proteomes" id="UP000481858">
    <property type="component" value="Unassembled WGS sequence"/>
</dbReference>
<evidence type="ECO:0000259" key="1">
    <source>
        <dbReference type="Pfam" id="PF24809"/>
    </source>
</evidence>
<reference evidence="2 3" key="1">
    <citation type="submission" date="2019-12" db="EMBL/GenBank/DDBJ databases">
        <title>Draft genome sequence of the ascomycete Xylaria multiplex DSM 110363.</title>
        <authorList>
            <person name="Buettner E."/>
            <person name="Kellner H."/>
        </authorList>
    </citation>
    <scope>NUCLEOTIDE SEQUENCE [LARGE SCALE GENOMIC DNA]</scope>
    <source>
        <strain evidence="2 3">DSM 110363</strain>
    </source>
</reference>
<gene>
    <name evidence="2" type="ORF">GQX73_g3213</name>
</gene>
<evidence type="ECO:0000313" key="3">
    <source>
        <dbReference type="Proteomes" id="UP000481858"/>
    </source>
</evidence>
<name>A0A7C8MPF5_9PEZI</name>